<dbReference type="EMBL" id="JACMRX010000005">
    <property type="protein sequence ID" value="KAF7989224.1"/>
    <property type="molecule type" value="Genomic_DNA"/>
</dbReference>
<keyword evidence="5" id="KW-0349">Heme</keyword>
<dbReference type="GO" id="GO:0004517">
    <property type="term" value="F:nitric-oxide synthase activity"/>
    <property type="evidence" value="ECO:0007669"/>
    <property type="project" value="UniProtKB-EC"/>
</dbReference>
<dbReference type="GO" id="GO:0046872">
    <property type="term" value="F:metal ion binding"/>
    <property type="evidence" value="ECO:0007669"/>
    <property type="project" value="UniProtKB-KW"/>
</dbReference>
<dbReference type="Proteomes" id="UP000639338">
    <property type="component" value="Unassembled WGS sequence"/>
</dbReference>
<dbReference type="Gene3D" id="3.90.340.10">
    <property type="entry name" value="Nitric Oxide Synthase, Chain A, domain 1"/>
    <property type="match status" value="1"/>
</dbReference>
<evidence type="ECO:0000256" key="1">
    <source>
        <dbReference type="ARBA" id="ARBA00001917"/>
    </source>
</evidence>
<evidence type="ECO:0000256" key="3">
    <source>
        <dbReference type="ARBA" id="ARBA00006267"/>
    </source>
</evidence>
<dbReference type="Gene3D" id="3.90.1230.10">
    <property type="entry name" value="Nitric Oxide Synthase, Chain A, domain 3"/>
    <property type="match status" value="1"/>
</dbReference>
<dbReference type="AlphaFoldDB" id="A0A835CN77"/>
<keyword evidence="6" id="KW-0285">Flavoprotein</keyword>
<dbReference type="InterPro" id="IPR044943">
    <property type="entry name" value="NOS_dom_1"/>
</dbReference>
<keyword evidence="8" id="KW-0521">NADP</keyword>
<evidence type="ECO:0000256" key="6">
    <source>
        <dbReference type="ARBA" id="ARBA00022643"/>
    </source>
</evidence>
<evidence type="ECO:0000313" key="14">
    <source>
        <dbReference type="Proteomes" id="UP000639338"/>
    </source>
</evidence>
<dbReference type="SUPFAM" id="SSF56512">
    <property type="entry name" value="Nitric oxide (NO) synthase oxygenase domain"/>
    <property type="match status" value="1"/>
</dbReference>
<keyword evidence="11" id="KW-0408">Iron</keyword>
<evidence type="ECO:0000256" key="7">
    <source>
        <dbReference type="ARBA" id="ARBA00022723"/>
    </source>
</evidence>
<dbReference type="GO" id="GO:0006809">
    <property type="term" value="P:nitric oxide biosynthetic process"/>
    <property type="evidence" value="ECO:0007669"/>
    <property type="project" value="InterPro"/>
</dbReference>
<reference evidence="13 14" key="1">
    <citation type="submission" date="2020-08" db="EMBL/GenBank/DDBJ databases">
        <title>Aphidius gifuensis genome sequencing and assembly.</title>
        <authorList>
            <person name="Du Z."/>
        </authorList>
    </citation>
    <scope>NUCLEOTIDE SEQUENCE [LARGE SCALE GENOMIC DNA]</scope>
    <source>
        <strain evidence="13">YNYX2018</strain>
        <tissue evidence="13">Adults</tissue>
    </source>
</reference>
<evidence type="ECO:0000256" key="11">
    <source>
        <dbReference type="ARBA" id="ARBA00023004"/>
    </source>
</evidence>
<comment type="caution">
    <text evidence="13">The sequence shown here is derived from an EMBL/GenBank/DDBJ whole genome shotgun (WGS) entry which is preliminary data.</text>
</comment>
<accession>A0A835CN77</accession>
<dbReference type="InterPro" id="IPR044944">
    <property type="entry name" value="NOS_dom_3"/>
</dbReference>
<protein>
    <recommendedName>
        <fullName evidence="4">nitric-oxide synthase (NADPH)</fullName>
        <ecNumber evidence="4">1.14.13.39</ecNumber>
    </recommendedName>
</protein>
<proteinExistence type="inferred from homology"/>
<keyword evidence="14" id="KW-1185">Reference proteome</keyword>
<dbReference type="OrthoDB" id="1688044at2759"/>
<keyword evidence="10" id="KW-0560">Oxidoreductase</keyword>
<evidence type="ECO:0000259" key="12">
    <source>
        <dbReference type="Pfam" id="PF02898"/>
    </source>
</evidence>
<evidence type="ECO:0000256" key="5">
    <source>
        <dbReference type="ARBA" id="ARBA00022617"/>
    </source>
</evidence>
<dbReference type="InterPro" id="IPR036119">
    <property type="entry name" value="NOS_N_sf"/>
</dbReference>
<organism evidence="13 14">
    <name type="scientific">Aphidius gifuensis</name>
    <name type="common">Parasitoid wasp</name>
    <dbReference type="NCBI Taxonomy" id="684658"/>
    <lineage>
        <taxon>Eukaryota</taxon>
        <taxon>Metazoa</taxon>
        <taxon>Ecdysozoa</taxon>
        <taxon>Arthropoda</taxon>
        <taxon>Hexapoda</taxon>
        <taxon>Insecta</taxon>
        <taxon>Pterygota</taxon>
        <taxon>Neoptera</taxon>
        <taxon>Endopterygota</taxon>
        <taxon>Hymenoptera</taxon>
        <taxon>Apocrita</taxon>
        <taxon>Ichneumonoidea</taxon>
        <taxon>Braconidae</taxon>
        <taxon>Aphidiinae</taxon>
        <taxon>Aphidius</taxon>
    </lineage>
</organism>
<keyword evidence="9" id="KW-0112">Calmodulin-binding</keyword>
<dbReference type="GO" id="GO:0005516">
    <property type="term" value="F:calmodulin binding"/>
    <property type="evidence" value="ECO:0007669"/>
    <property type="project" value="UniProtKB-KW"/>
</dbReference>
<keyword evidence="7" id="KW-0479">Metal-binding</keyword>
<evidence type="ECO:0000256" key="8">
    <source>
        <dbReference type="ARBA" id="ARBA00022857"/>
    </source>
</evidence>
<dbReference type="Pfam" id="PF02898">
    <property type="entry name" value="NO_synthase"/>
    <property type="match status" value="1"/>
</dbReference>
<dbReference type="PANTHER" id="PTHR43410:SF1">
    <property type="entry name" value="NITRIC OXIDE SYNTHASE"/>
    <property type="match status" value="1"/>
</dbReference>
<dbReference type="InterPro" id="IPR004030">
    <property type="entry name" value="NOS_N"/>
</dbReference>
<comment type="cofactor">
    <cofactor evidence="1">
        <name>FMN</name>
        <dbReference type="ChEBI" id="CHEBI:58210"/>
    </cofactor>
</comment>
<name>A0A835CN77_APHGI</name>
<dbReference type="PANTHER" id="PTHR43410">
    <property type="entry name" value="NITRIC OXIDE SYNTHASE OXYGENASE"/>
    <property type="match status" value="1"/>
</dbReference>
<evidence type="ECO:0000313" key="13">
    <source>
        <dbReference type="EMBL" id="KAF7989224.1"/>
    </source>
</evidence>
<evidence type="ECO:0000256" key="10">
    <source>
        <dbReference type="ARBA" id="ARBA00023002"/>
    </source>
</evidence>
<feature type="domain" description="Nitric oxide synthase (NOS)" evidence="12">
    <location>
        <begin position="39"/>
        <end position="102"/>
    </location>
</feature>
<dbReference type="EC" id="1.14.13.39" evidence="4"/>
<comment type="cofactor">
    <cofactor evidence="2">
        <name>heme b</name>
        <dbReference type="ChEBI" id="CHEBI:60344"/>
    </cofactor>
</comment>
<evidence type="ECO:0000256" key="4">
    <source>
        <dbReference type="ARBA" id="ARBA00012989"/>
    </source>
</evidence>
<evidence type="ECO:0000256" key="2">
    <source>
        <dbReference type="ARBA" id="ARBA00001970"/>
    </source>
</evidence>
<sequence length="104" mass="11606">MQSRSGANSPLVQIHAIPKELEALLGDCDDIPMTNLRSKSLEKTNFAVPAVSSMLFDYGGIEFTAAQFNGWYMSTEIGARDLCDVNRYNLLQKIANDIKIQEHQ</sequence>
<comment type="similarity">
    <text evidence="3">Belongs to the NOS family.</text>
</comment>
<gene>
    <name evidence="13" type="ORF">HCN44_007821</name>
</gene>
<keyword evidence="6" id="KW-0288">FMN</keyword>
<evidence type="ECO:0000256" key="9">
    <source>
        <dbReference type="ARBA" id="ARBA00022860"/>
    </source>
</evidence>
<dbReference type="InterPro" id="IPR050607">
    <property type="entry name" value="NOS"/>
</dbReference>